<feature type="compositionally biased region" description="Basic residues" evidence="7">
    <location>
        <begin position="18"/>
        <end position="30"/>
    </location>
</feature>
<dbReference type="GO" id="GO:0005739">
    <property type="term" value="C:mitochondrion"/>
    <property type="evidence" value="ECO:0007669"/>
    <property type="project" value="TreeGrafter"/>
</dbReference>
<proteinExistence type="inferred from homology"/>
<dbReference type="Pfam" id="PF04117">
    <property type="entry name" value="Mpv17_PMP22"/>
    <property type="match status" value="1"/>
</dbReference>
<feature type="region of interest" description="Disordered" evidence="7">
    <location>
        <begin position="140"/>
        <end position="160"/>
    </location>
</feature>
<comment type="similarity">
    <text evidence="2 6">Belongs to the peroxisomal membrane protein PXMP2/4 family.</text>
</comment>
<sequence>MKLIAKGGLSVSAAVRRQTTRRSALLRRNKSTAANNEPPLSQPTSPAKGAGTVKPSPGSPASQPHPHTSATASAGGPVPSVPESPSRSVHQIIKASPLGKAARWYSREQYKRPYWTQMWSTLVIYLCADLCAQLVVSGGEASETNEKEDDKGAVPSSQDARDEITGLWSGYDPLRTARHLTVGAVAAIPVYRWFMFLHRNFNYSSKALSILTKVAVSQTVFTPTFNTYFFTMQSLLSGATLEDTWERVKKAVPNSVMNSVKLWPGVTAFLFLYVEPQFRSIVSGVVAVGWQTYLSWLNQKAAKEVRQAASLEKVELLEGTSTRKSAIL</sequence>
<accession>A0A0J6FTL3</accession>
<dbReference type="VEuPathDB" id="FungiDB:CPAG_09012"/>
<dbReference type="PANTHER" id="PTHR11266:SF113">
    <property type="entry name" value="MEMBRANE PROTEIN, MPV17_PMP22 FAMILY, PUTATIVE (AFU_ORTHOLOGUE AFUA_1G13840)-RELATED"/>
    <property type="match status" value="1"/>
</dbReference>
<dbReference type="InterPro" id="IPR007248">
    <property type="entry name" value="Mpv17_PMP22"/>
</dbReference>
<feature type="compositionally biased region" description="Polar residues" evidence="7">
    <location>
        <begin position="59"/>
        <end position="72"/>
    </location>
</feature>
<keyword evidence="5" id="KW-0472">Membrane</keyword>
<evidence type="ECO:0000256" key="2">
    <source>
        <dbReference type="ARBA" id="ARBA00006824"/>
    </source>
</evidence>
<evidence type="ECO:0000256" key="7">
    <source>
        <dbReference type="SAM" id="MobiDB-lite"/>
    </source>
</evidence>
<feature type="region of interest" description="Disordered" evidence="7">
    <location>
        <begin position="15"/>
        <end position="89"/>
    </location>
</feature>
<name>A0A0J6FTL3_COCPO</name>
<comment type="subcellular location">
    <subcellularLocation>
        <location evidence="1">Membrane</location>
        <topology evidence="1">Multi-pass membrane protein</topology>
    </subcellularLocation>
</comment>
<keyword evidence="3" id="KW-0812">Transmembrane</keyword>
<evidence type="ECO:0000256" key="4">
    <source>
        <dbReference type="ARBA" id="ARBA00022989"/>
    </source>
</evidence>
<dbReference type="GO" id="GO:0016020">
    <property type="term" value="C:membrane"/>
    <property type="evidence" value="ECO:0007669"/>
    <property type="project" value="UniProtKB-SubCell"/>
</dbReference>
<reference evidence="9" key="2">
    <citation type="journal article" date="2009" name="Genome Res.">
        <title>Comparative genomic analyses of the human fungal pathogens Coccidioides and their relatives.</title>
        <authorList>
            <person name="Sharpton T.J."/>
            <person name="Stajich J.E."/>
            <person name="Rounsley S.D."/>
            <person name="Gardner M.J."/>
            <person name="Wortman J.R."/>
            <person name="Jordar V.S."/>
            <person name="Maiti R."/>
            <person name="Kodira C.D."/>
            <person name="Neafsey D.E."/>
            <person name="Zeng Q."/>
            <person name="Hung C.-Y."/>
            <person name="McMahan C."/>
            <person name="Muszewska A."/>
            <person name="Grynberg M."/>
            <person name="Mandel M.A."/>
            <person name="Kellner E.M."/>
            <person name="Barker B.M."/>
            <person name="Galgiani J.N."/>
            <person name="Orbach M.J."/>
            <person name="Kirkland T.N."/>
            <person name="Cole G.T."/>
            <person name="Henn M.R."/>
            <person name="Birren B.W."/>
            <person name="Taylor J.W."/>
        </authorList>
    </citation>
    <scope>NUCLEOTIDE SEQUENCE [LARGE SCALE GENOMIC DNA]</scope>
    <source>
        <strain evidence="9">RMSCC 3488</strain>
    </source>
</reference>
<evidence type="ECO:0000256" key="3">
    <source>
        <dbReference type="ARBA" id="ARBA00022692"/>
    </source>
</evidence>
<evidence type="ECO:0000313" key="9">
    <source>
        <dbReference type="Proteomes" id="UP000054567"/>
    </source>
</evidence>
<reference evidence="9" key="3">
    <citation type="journal article" date="2010" name="Genome Res.">
        <title>Population genomic sequencing of Coccidioides fungi reveals recent hybridization and transposon control.</title>
        <authorList>
            <person name="Neafsey D.E."/>
            <person name="Barker B.M."/>
            <person name="Sharpton T.J."/>
            <person name="Stajich J.E."/>
            <person name="Park D.J."/>
            <person name="Whiston E."/>
            <person name="Hung C.-Y."/>
            <person name="McMahan C."/>
            <person name="White J."/>
            <person name="Sykes S."/>
            <person name="Heiman D."/>
            <person name="Young S."/>
            <person name="Zeng Q."/>
            <person name="Abouelleil A."/>
            <person name="Aftuck L."/>
            <person name="Bessette D."/>
            <person name="Brown A."/>
            <person name="FitzGerald M."/>
            <person name="Lui A."/>
            <person name="Macdonald J.P."/>
            <person name="Priest M."/>
            <person name="Orbach M.J."/>
            <person name="Galgiani J.N."/>
            <person name="Kirkland T.N."/>
            <person name="Cole G.T."/>
            <person name="Birren B.W."/>
            <person name="Henn M.R."/>
            <person name="Taylor J.W."/>
            <person name="Rounsley S.D."/>
        </authorList>
    </citation>
    <scope>NUCLEOTIDE SEQUENCE [LARGE SCALE GENOMIC DNA]</scope>
    <source>
        <strain evidence="9">RMSCC 3488</strain>
    </source>
</reference>
<dbReference type="AlphaFoldDB" id="A0A0J6FTL3"/>
<feature type="compositionally biased region" description="Low complexity" evidence="7">
    <location>
        <begin position="77"/>
        <end position="89"/>
    </location>
</feature>
<reference evidence="8 9" key="1">
    <citation type="submission" date="2007-06" db="EMBL/GenBank/DDBJ databases">
        <title>The Genome Sequence of Coccidioides posadasii RMSCC_3488.</title>
        <authorList>
            <consortium name="Coccidioides Genome Resources Consortium"/>
            <consortium name="The Broad Institute Genome Sequencing Platform"/>
            <person name="Henn M.R."/>
            <person name="Sykes S."/>
            <person name="Young S."/>
            <person name="Jaffe D."/>
            <person name="Berlin A."/>
            <person name="Alvarez P."/>
            <person name="Butler J."/>
            <person name="Gnerre S."/>
            <person name="Grabherr M."/>
            <person name="Mauceli E."/>
            <person name="Brockman W."/>
            <person name="Kodira C."/>
            <person name="Alvarado L."/>
            <person name="Zeng Q."/>
            <person name="Crawford M."/>
            <person name="Antoine C."/>
            <person name="Devon K."/>
            <person name="Galgiani J."/>
            <person name="Orsborn K."/>
            <person name="Lewis M.L."/>
            <person name="Nusbaum C."/>
            <person name="Galagan J."/>
            <person name="Birren B."/>
        </authorList>
    </citation>
    <scope>NUCLEOTIDE SEQUENCE [LARGE SCALE GENOMIC DNA]</scope>
    <source>
        <strain evidence="8 9">RMSCC 3488</strain>
    </source>
</reference>
<evidence type="ECO:0000313" key="8">
    <source>
        <dbReference type="EMBL" id="KMM72720.1"/>
    </source>
</evidence>
<feature type="compositionally biased region" description="Polar residues" evidence="7">
    <location>
        <begin position="31"/>
        <end position="45"/>
    </location>
</feature>
<evidence type="ECO:0000256" key="6">
    <source>
        <dbReference type="RuleBase" id="RU363053"/>
    </source>
</evidence>
<dbReference type="PANTHER" id="PTHR11266">
    <property type="entry name" value="PEROXISOMAL MEMBRANE PROTEIN 2, PXMP2 MPV17"/>
    <property type="match status" value="1"/>
</dbReference>
<evidence type="ECO:0000256" key="1">
    <source>
        <dbReference type="ARBA" id="ARBA00004141"/>
    </source>
</evidence>
<evidence type="ECO:0000256" key="5">
    <source>
        <dbReference type="ARBA" id="ARBA00023136"/>
    </source>
</evidence>
<organism evidence="8 9">
    <name type="scientific">Coccidioides posadasii RMSCC 3488</name>
    <dbReference type="NCBI Taxonomy" id="454284"/>
    <lineage>
        <taxon>Eukaryota</taxon>
        <taxon>Fungi</taxon>
        <taxon>Dikarya</taxon>
        <taxon>Ascomycota</taxon>
        <taxon>Pezizomycotina</taxon>
        <taxon>Eurotiomycetes</taxon>
        <taxon>Eurotiomycetidae</taxon>
        <taxon>Onygenales</taxon>
        <taxon>Onygenaceae</taxon>
        <taxon>Coccidioides</taxon>
    </lineage>
</organism>
<dbReference type="Proteomes" id="UP000054567">
    <property type="component" value="Unassembled WGS sequence"/>
</dbReference>
<gene>
    <name evidence="8" type="ORF">CPAG_09012</name>
</gene>
<dbReference type="EMBL" id="DS268114">
    <property type="protein sequence ID" value="KMM72720.1"/>
    <property type="molecule type" value="Genomic_DNA"/>
</dbReference>
<keyword evidence="4" id="KW-1133">Transmembrane helix</keyword>
<dbReference type="OrthoDB" id="430207at2759"/>
<protein>
    <submittedName>
        <fullName evidence="8">Uncharacterized protein</fullName>
    </submittedName>
</protein>